<dbReference type="InterPro" id="IPR050426">
    <property type="entry name" value="Glycosyltransferase_28"/>
</dbReference>
<dbReference type="FunFam" id="3.40.50.2000:FF:000072">
    <property type="entry name" value="Glycosyl transferase"/>
    <property type="match status" value="1"/>
</dbReference>
<comment type="caution">
    <text evidence="7">The sequence shown here is derived from an EMBL/GenBank/DDBJ whole genome shotgun (WGS) entry which is preliminary data.</text>
</comment>
<dbReference type="GO" id="GO:0017000">
    <property type="term" value="P:antibiotic biosynthetic process"/>
    <property type="evidence" value="ECO:0007669"/>
    <property type="project" value="UniProtKB-KW"/>
</dbReference>
<feature type="domain" description="Erythromycin biosynthesis protein CIII-like C-terminal" evidence="5">
    <location>
        <begin position="271"/>
        <end position="414"/>
    </location>
</feature>
<dbReference type="InterPro" id="IPR030953">
    <property type="entry name" value="Glycosyl_450act"/>
</dbReference>
<dbReference type="Proteomes" id="UP000547510">
    <property type="component" value="Unassembled WGS sequence"/>
</dbReference>
<evidence type="ECO:0000256" key="1">
    <source>
        <dbReference type="ARBA" id="ARBA00006962"/>
    </source>
</evidence>
<dbReference type="AlphaFoldDB" id="A0A841CJ81"/>
<dbReference type="NCBIfam" id="TIGR04516">
    <property type="entry name" value="glycosyl_450act"/>
    <property type="match status" value="1"/>
</dbReference>
<evidence type="ECO:0000313" key="8">
    <source>
        <dbReference type="Proteomes" id="UP000547510"/>
    </source>
</evidence>
<reference evidence="7 8" key="1">
    <citation type="submission" date="2020-08" db="EMBL/GenBank/DDBJ databases">
        <title>Genomic Encyclopedia of Type Strains, Phase III (KMG-III): the genomes of soil and plant-associated and newly described type strains.</title>
        <authorList>
            <person name="Whitman W."/>
        </authorList>
    </citation>
    <scope>NUCLEOTIDE SEQUENCE [LARGE SCALE GENOMIC DNA]</scope>
    <source>
        <strain evidence="7 8">CECT 8640</strain>
    </source>
</reference>
<dbReference type="GO" id="GO:0016758">
    <property type="term" value="F:hexosyltransferase activity"/>
    <property type="evidence" value="ECO:0007669"/>
    <property type="project" value="UniProtKB-ARBA"/>
</dbReference>
<dbReference type="InterPro" id="IPR010610">
    <property type="entry name" value="EryCIII-like_C"/>
</dbReference>
<evidence type="ECO:0000259" key="5">
    <source>
        <dbReference type="Pfam" id="PF06722"/>
    </source>
</evidence>
<dbReference type="SUPFAM" id="SSF53756">
    <property type="entry name" value="UDP-Glycosyltransferase/glycogen phosphorylase"/>
    <property type="match status" value="1"/>
</dbReference>
<dbReference type="Gene3D" id="3.40.50.2000">
    <property type="entry name" value="Glycogen Phosphorylase B"/>
    <property type="match status" value="2"/>
</dbReference>
<dbReference type="Pfam" id="PF21036">
    <property type="entry name" value="EryCIII-like_N"/>
    <property type="match status" value="1"/>
</dbReference>
<dbReference type="InterPro" id="IPR048284">
    <property type="entry name" value="EryCIII-like_N"/>
</dbReference>
<evidence type="ECO:0000256" key="2">
    <source>
        <dbReference type="ARBA" id="ARBA00022676"/>
    </source>
</evidence>
<evidence type="ECO:0000259" key="6">
    <source>
        <dbReference type="Pfam" id="PF21036"/>
    </source>
</evidence>
<comment type="similarity">
    <text evidence="1">Belongs to the glycosyltransferase 28 family.</text>
</comment>
<proteinExistence type="inferred from homology"/>
<dbReference type="RefSeq" id="WP_184694557.1">
    <property type="nucleotide sequence ID" value="NZ_JACHJN010000008.1"/>
</dbReference>
<keyword evidence="3 7" id="KW-0808">Transferase</keyword>
<keyword evidence="2" id="KW-0328">Glycosyltransferase</keyword>
<gene>
    <name evidence="7" type="ORF">FHS29_005140</name>
</gene>
<dbReference type="Pfam" id="PF06722">
    <property type="entry name" value="EryCIII-like_C"/>
    <property type="match status" value="1"/>
</dbReference>
<dbReference type="EMBL" id="JACHJN010000008">
    <property type="protein sequence ID" value="MBB5958532.1"/>
    <property type="molecule type" value="Genomic_DNA"/>
</dbReference>
<keyword evidence="4" id="KW-0045">Antibiotic biosynthesis</keyword>
<evidence type="ECO:0000256" key="4">
    <source>
        <dbReference type="ARBA" id="ARBA00023194"/>
    </source>
</evidence>
<dbReference type="GO" id="GO:0008194">
    <property type="term" value="F:UDP-glycosyltransferase activity"/>
    <property type="evidence" value="ECO:0007669"/>
    <property type="project" value="InterPro"/>
</dbReference>
<dbReference type="PANTHER" id="PTHR48050:SF13">
    <property type="entry name" value="STEROL 3-BETA-GLUCOSYLTRANSFERASE UGT80A2"/>
    <property type="match status" value="1"/>
</dbReference>
<dbReference type="InterPro" id="IPR002213">
    <property type="entry name" value="UDP_glucos_trans"/>
</dbReference>
<accession>A0A841CJ81</accession>
<evidence type="ECO:0000313" key="7">
    <source>
        <dbReference type="EMBL" id="MBB5958532.1"/>
    </source>
</evidence>
<protein>
    <submittedName>
        <fullName evidence="7">Glycosyltransferase (Activator-dependent family)</fullName>
    </submittedName>
</protein>
<dbReference type="CDD" id="cd03784">
    <property type="entry name" value="GT1_Gtf-like"/>
    <property type="match status" value="1"/>
</dbReference>
<name>A0A841CJ81_9PSEU</name>
<keyword evidence="8" id="KW-1185">Reference proteome</keyword>
<feature type="domain" description="Erythromycin biosynthesis protein CIII-like N-terminal" evidence="6">
    <location>
        <begin position="22"/>
        <end position="255"/>
    </location>
</feature>
<sequence length="422" mass="46707">MRVLFVASAEKTIFLSMVPLAWALRTAGHEVRVAGKPAFADTITQAGLTAVPVGRDTDTARRTETEEQVELARKGLHPPWDCVEDDEFIQWDRMVQGHVEVVDKCHHLENFPIIASLVDFARSWQPDLVVWDPLAYAGAIAAKAVGAAHARVLFGIDVWGATRDHFLRLKADQPPSRRADPLAEWLGAYSGKYGLEFSEDMTTGHFTIDQLPASLQLATSQEVVRTRFVPYGGPAVVPKWLWTAPERPRVALTLGTTATEYFDGYTLDIQDVIDSVAELDVELVATIAEAEQKKLKNVPDNVRLVSYVPLHALAPTCSAVINHAGFGTLSTFAMHGVPQLTLPYHFDEPLFARKYAEQGAGLRIHAVRPTGRKIRHGVQRLLNEPRFGERAAALHAEIREMPTPNQFVAQLEELTAKYRTGG</sequence>
<dbReference type="PANTHER" id="PTHR48050">
    <property type="entry name" value="STEROL 3-BETA-GLUCOSYLTRANSFERASE"/>
    <property type="match status" value="1"/>
</dbReference>
<evidence type="ECO:0000256" key="3">
    <source>
        <dbReference type="ARBA" id="ARBA00022679"/>
    </source>
</evidence>
<organism evidence="7 8">
    <name type="scientific">Saccharothrix tamanrassetensis</name>
    <dbReference type="NCBI Taxonomy" id="1051531"/>
    <lineage>
        <taxon>Bacteria</taxon>
        <taxon>Bacillati</taxon>
        <taxon>Actinomycetota</taxon>
        <taxon>Actinomycetes</taxon>
        <taxon>Pseudonocardiales</taxon>
        <taxon>Pseudonocardiaceae</taxon>
        <taxon>Saccharothrix</taxon>
    </lineage>
</organism>